<name>A0A7G8BCT4_9BACT</name>
<protein>
    <recommendedName>
        <fullName evidence="3">Circularly permuted type 2 ATP-grasp protein</fullName>
    </recommendedName>
</protein>
<gene>
    <name evidence="1" type="ORF">H7849_14365</name>
</gene>
<evidence type="ECO:0008006" key="3">
    <source>
        <dbReference type="Google" id="ProtNLM"/>
    </source>
</evidence>
<accession>A0A7G8BCT4</accession>
<dbReference type="KEGG" id="adin:H7849_14365"/>
<proteinExistence type="predicted"/>
<dbReference type="AlphaFoldDB" id="A0A7G8BCT4"/>
<evidence type="ECO:0000313" key="1">
    <source>
        <dbReference type="EMBL" id="QNI30354.1"/>
    </source>
</evidence>
<keyword evidence="2" id="KW-1185">Reference proteome</keyword>
<reference evidence="1 2" key="1">
    <citation type="submission" date="2020-08" db="EMBL/GenBank/DDBJ databases">
        <title>Edaphobacter telluris sp. nov. and Acidobacterium dinghuensis sp. nov., two acidobacteria isolated from forest soil.</title>
        <authorList>
            <person name="Fu J."/>
            <person name="Qiu L."/>
        </authorList>
    </citation>
    <scope>NUCLEOTIDE SEQUENCE [LARGE SCALE GENOMIC DNA]</scope>
    <source>
        <strain evidence="1">4Y35</strain>
    </source>
</reference>
<organism evidence="1 2">
    <name type="scientific">Alloacidobacterium dinghuense</name>
    <dbReference type="NCBI Taxonomy" id="2763107"/>
    <lineage>
        <taxon>Bacteria</taxon>
        <taxon>Pseudomonadati</taxon>
        <taxon>Acidobacteriota</taxon>
        <taxon>Terriglobia</taxon>
        <taxon>Terriglobales</taxon>
        <taxon>Acidobacteriaceae</taxon>
        <taxon>Alloacidobacterium</taxon>
    </lineage>
</organism>
<evidence type="ECO:0000313" key="2">
    <source>
        <dbReference type="Proteomes" id="UP000515312"/>
    </source>
</evidence>
<dbReference type="Proteomes" id="UP000515312">
    <property type="component" value="Chromosome"/>
</dbReference>
<sequence length="411" mass="47422">MIEALRRDFNERYRPEAYRKMLHSLDACVRTHVEFRVAETPCFLPKSLLDEMAEVGVNLTHQLVANEPYLKASRAMIPPQYCAADETPHPHFMTADFGLVREPDGKLAPKLVELQAFPSVFAYQFVLNEVYRSAFNLNGDLGYLLGGHTEASFWKLMERVILRGHHPENVVLTEVEPRKQKTLPDFLVTAERLGIEIVDIAELVADVRPGKPTRLCYRKGKKLIPIRRIYNRAIVDELMREQIDLPFDYRESFDVEWAGHPNWYFHISKFSIPYLDHPAVPPAIFLHDWMAGKGRDRLPEDRERWILKPLFSFAGKGIEFAPSDEMLASIPKSQRHEYLLQRRVNFESVVDTPHGLTQPEIRILYLWPDGGQLEPVLSLVRLGRGKMMGVDHNRDREWVGGSAAFYPAPNR</sequence>
<dbReference type="RefSeq" id="WP_186740195.1">
    <property type="nucleotide sequence ID" value="NZ_CP060394.1"/>
</dbReference>
<dbReference type="EMBL" id="CP060394">
    <property type="protein sequence ID" value="QNI30354.1"/>
    <property type="molecule type" value="Genomic_DNA"/>
</dbReference>